<gene>
    <name evidence="3" type="ORF">QQX98_000245</name>
</gene>
<feature type="compositionally biased region" description="Low complexity" evidence="1">
    <location>
        <begin position="729"/>
        <end position="738"/>
    </location>
</feature>
<keyword evidence="4" id="KW-1185">Reference proteome</keyword>
<feature type="region of interest" description="Disordered" evidence="1">
    <location>
        <begin position="323"/>
        <end position="359"/>
    </location>
</feature>
<evidence type="ECO:0000313" key="3">
    <source>
        <dbReference type="EMBL" id="KAK7424967.1"/>
    </source>
</evidence>
<feature type="region of interest" description="Disordered" evidence="1">
    <location>
        <begin position="718"/>
        <end position="759"/>
    </location>
</feature>
<name>A0ABR1HVW6_9HYPO</name>
<dbReference type="EMBL" id="JAZAVJ010000002">
    <property type="protein sequence ID" value="KAK7424967.1"/>
    <property type="molecule type" value="Genomic_DNA"/>
</dbReference>
<dbReference type="SUPFAM" id="SSF117281">
    <property type="entry name" value="Kelch motif"/>
    <property type="match status" value="1"/>
</dbReference>
<comment type="caution">
    <text evidence="3">The sequence shown here is derived from an EMBL/GenBank/DDBJ whole genome shotgun (WGS) entry which is preliminary data.</text>
</comment>
<feature type="region of interest" description="Disordered" evidence="1">
    <location>
        <begin position="600"/>
        <end position="631"/>
    </location>
</feature>
<evidence type="ECO:0000313" key="4">
    <source>
        <dbReference type="Proteomes" id="UP001498476"/>
    </source>
</evidence>
<dbReference type="InterPro" id="IPR015915">
    <property type="entry name" value="Kelch-typ_b-propeller"/>
</dbReference>
<keyword evidence="2" id="KW-1133">Transmembrane helix</keyword>
<feature type="compositionally biased region" description="Basic and acidic residues" evidence="1">
    <location>
        <begin position="447"/>
        <end position="460"/>
    </location>
</feature>
<evidence type="ECO:0000256" key="1">
    <source>
        <dbReference type="SAM" id="MobiDB-lite"/>
    </source>
</evidence>
<keyword evidence="2" id="KW-0812">Transmembrane</keyword>
<feature type="region of interest" description="Disordered" evidence="1">
    <location>
        <begin position="501"/>
        <end position="521"/>
    </location>
</feature>
<feature type="region of interest" description="Disordered" evidence="1">
    <location>
        <begin position="542"/>
        <end position="577"/>
    </location>
</feature>
<accession>A0ABR1HVW6</accession>
<feature type="region of interest" description="Disordered" evidence="1">
    <location>
        <begin position="441"/>
        <end position="463"/>
    </location>
</feature>
<sequence>MSTPEPPTSLDGSCSAIYENTLYSYSPAGFLSLELKEDVEWKELKSGETVTGATCVGTPDSFWVIGGTGGSDAYYGLQRYTYSTGEWATITPTRPEVTKNRQWHGSGYIKGDNSILILAGTTDGVQSLSSETWSLRTEEPFVIDAQVGSSYAVAKPIVMNWSDGDIAAIGGGNAADANSKIMLFNTVTGWRYSGSALETPLTKDSSSMQAVVMSGGDGSKSLYTFDLSTSPNEVNRFLVVDASGASVASSPAISNAKRDLSASDWPTYNSTLAPTDVRTNFAIAQSSDGTVVFSGGNADEPIAMFDASENAWIDSSAVFYGEQQQRLQSESSSTSSSKTKTSSSTKTKSTSTKTKSATETSDISSTFATSITSSSTATGTFTLSDASASATSTDAAIAAGSSDDDSGISSNVVLGVTLGSILGFMAVLILLLVLIRRKKKANQPQDDSGHNRGLSSDEKAPMVFHNGPNPSSLPGHMLGHNSKMSQESYSSMAILMGRAGKPKTGLTRKPSHDTTRSSVSSLHKQLKATIGKPVLQEMQHPALQGQQTRGVAFDSNVAEPRPRQRPTEEDDGLRRSSGWNRYWSGGSALQILGFGGPKRVTDVADDQSSRYSEATQQRNPRVTQDSATVPPLNFDFRPEFNRVNSGSPVVEQYSKIPFQEGVAGKIERHSRVSSSGYSSGIPESVNEQWTSSDQAAKPWGADRATSSVYNPSMYFGTPLSPGIPPGQQPPSGVSHQPQLAMASTSSDMSWLNLGDRSRV</sequence>
<feature type="transmembrane region" description="Helical" evidence="2">
    <location>
        <begin position="412"/>
        <end position="435"/>
    </location>
</feature>
<keyword evidence="2" id="KW-0472">Membrane</keyword>
<dbReference type="InterPro" id="IPR011043">
    <property type="entry name" value="Gal_Oxase/kelch_b-propeller"/>
</dbReference>
<feature type="compositionally biased region" description="Low complexity" evidence="1">
    <location>
        <begin position="329"/>
        <end position="359"/>
    </location>
</feature>
<organism evidence="3 4">
    <name type="scientific">Neonectria punicea</name>
    <dbReference type="NCBI Taxonomy" id="979145"/>
    <lineage>
        <taxon>Eukaryota</taxon>
        <taxon>Fungi</taxon>
        <taxon>Dikarya</taxon>
        <taxon>Ascomycota</taxon>
        <taxon>Pezizomycotina</taxon>
        <taxon>Sordariomycetes</taxon>
        <taxon>Hypocreomycetidae</taxon>
        <taxon>Hypocreales</taxon>
        <taxon>Nectriaceae</taxon>
        <taxon>Neonectria</taxon>
    </lineage>
</organism>
<evidence type="ECO:0000256" key="2">
    <source>
        <dbReference type="SAM" id="Phobius"/>
    </source>
</evidence>
<evidence type="ECO:0008006" key="5">
    <source>
        <dbReference type="Google" id="ProtNLM"/>
    </source>
</evidence>
<feature type="compositionally biased region" description="Polar residues" evidence="1">
    <location>
        <begin position="609"/>
        <end position="627"/>
    </location>
</feature>
<dbReference type="Gene3D" id="2.120.10.80">
    <property type="entry name" value="Kelch-type beta propeller"/>
    <property type="match status" value="1"/>
</dbReference>
<dbReference type="SUPFAM" id="SSF50965">
    <property type="entry name" value="Galactose oxidase, central domain"/>
    <property type="match status" value="1"/>
</dbReference>
<protein>
    <recommendedName>
        <fullName evidence="5">Pre-mRNA splicing factor CLF1</fullName>
    </recommendedName>
</protein>
<reference evidence="3 4" key="1">
    <citation type="journal article" date="2025" name="Microbiol. Resour. Announc.">
        <title>Draft genome sequences for Neonectria magnoliae and Neonectria punicea, canker pathogens of Liriodendron tulipifera and Acer saccharum in West Virginia.</title>
        <authorList>
            <person name="Petronek H.M."/>
            <person name="Kasson M.T."/>
            <person name="Metheny A.M."/>
            <person name="Stauder C.M."/>
            <person name="Lovett B."/>
            <person name="Lynch S.C."/>
            <person name="Garnas J.R."/>
            <person name="Kasson L.R."/>
            <person name="Stajich J.E."/>
        </authorList>
    </citation>
    <scope>NUCLEOTIDE SEQUENCE [LARGE SCALE GENOMIC DNA]</scope>
    <source>
        <strain evidence="3 4">NRRL 64653</strain>
    </source>
</reference>
<dbReference type="Proteomes" id="UP001498476">
    <property type="component" value="Unassembled WGS sequence"/>
</dbReference>
<proteinExistence type="predicted"/>